<keyword evidence="4" id="KW-1185">Reference proteome</keyword>
<name>A0ABW3DJD5_9BACL</name>
<protein>
    <submittedName>
        <fullName evidence="3">LysM peptidoglycan-binding domain-containing protein</fullName>
    </submittedName>
</protein>
<dbReference type="InterPro" id="IPR036779">
    <property type="entry name" value="LysM_dom_sf"/>
</dbReference>
<feature type="domain" description="LysM" evidence="2">
    <location>
        <begin position="55"/>
        <end position="105"/>
    </location>
</feature>
<sequence length="106" mass="11637">MKATILPERPVIANKTILRIMLLTVLVFGVISASYSFIFHAYAGDARTGSVAVRKEIDVAPGDTLWSIASKHAPEGESTRSYINKIKKVNQLQSSVLHEGQILFLP</sequence>
<dbReference type="Pfam" id="PF01476">
    <property type="entry name" value="LysM"/>
    <property type="match status" value="1"/>
</dbReference>
<organism evidence="3 4">
    <name type="scientific">Paenibacillus residui</name>
    <dbReference type="NCBI Taxonomy" id="629724"/>
    <lineage>
        <taxon>Bacteria</taxon>
        <taxon>Bacillati</taxon>
        <taxon>Bacillota</taxon>
        <taxon>Bacilli</taxon>
        <taxon>Bacillales</taxon>
        <taxon>Paenibacillaceae</taxon>
        <taxon>Paenibacillus</taxon>
    </lineage>
</organism>
<accession>A0ABW3DJD5</accession>
<dbReference type="SUPFAM" id="SSF54106">
    <property type="entry name" value="LysM domain"/>
    <property type="match status" value="1"/>
</dbReference>
<evidence type="ECO:0000259" key="2">
    <source>
        <dbReference type="PROSITE" id="PS51782"/>
    </source>
</evidence>
<keyword evidence="1" id="KW-0812">Transmembrane</keyword>
<dbReference type="SMART" id="SM00257">
    <property type="entry name" value="LysM"/>
    <property type="match status" value="1"/>
</dbReference>
<evidence type="ECO:0000313" key="4">
    <source>
        <dbReference type="Proteomes" id="UP001597120"/>
    </source>
</evidence>
<comment type="caution">
    <text evidence="3">The sequence shown here is derived from an EMBL/GenBank/DDBJ whole genome shotgun (WGS) entry which is preliminary data.</text>
</comment>
<keyword evidence="1" id="KW-1133">Transmembrane helix</keyword>
<evidence type="ECO:0000313" key="3">
    <source>
        <dbReference type="EMBL" id="MFD0872522.1"/>
    </source>
</evidence>
<dbReference type="Gene3D" id="3.10.350.10">
    <property type="entry name" value="LysM domain"/>
    <property type="match status" value="1"/>
</dbReference>
<dbReference type="InterPro" id="IPR018392">
    <property type="entry name" value="LysM"/>
</dbReference>
<dbReference type="PROSITE" id="PS51782">
    <property type="entry name" value="LYSM"/>
    <property type="match status" value="1"/>
</dbReference>
<evidence type="ECO:0000256" key="1">
    <source>
        <dbReference type="SAM" id="Phobius"/>
    </source>
</evidence>
<dbReference type="Proteomes" id="UP001597120">
    <property type="component" value="Unassembled WGS sequence"/>
</dbReference>
<gene>
    <name evidence="3" type="ORF">ACFQ03_25695</name>
</gene>
<proteinExistence type="predicted"/>
<dbReference type="CDD" id="cd00118">
    <property type="entry name" value="LysM"/>
    <property type="match status" value="1"/>
</dbReference>
<dbReference type="RefSeq" id="WP_144933502.1">
    <property type="nucleotide sequence ID" value="NZ_JBHTIU010000110.1"/>
</dbReference>
<dbReference type="EMBL" id="JBHTIU010000110">
    <property type="protein sequence ID" value="MFD0872522.1"/>
    <property type="molecule type" value="Genomic_DNA"/>
</dbReference>
<feature type="transmembrane region" description="Helical" evidence="1">
    <location>
        <begin position="20"/>
        <end position="43"/>
    </location>
</feature>
<reference evidence="4" key="1">
    <citation type="journal article" date="2019" name="Int. J. Syst. Evol. Microbiol.">
        <title>The Global Catalogue of Microorganisms (GCM) 10K type strain sequencing project: providing services to taxonomists for standard genome sequencing and annotation.</title>
        <authorList>
            <consortium name="The Broad Institute Genomics Platform"/>
            <consortium name="The Broad Institute Genome Sequencing Center for Infectious Disease"/>
            <person name="Wu L."/>
            <person name="Ma J."/>
        </authorList>
    </citation>
    <scope>NUCLEOTIDE SEQUENCE [LARGE SCALE GENOMIC DNA]</scope>
    <source>
        <strain evidence="4">CCUG 57263</strain>
    </source>
</reference>
<keyword evidence="1" id="KW-0472">Membrane</keyword>